<feature type="binding site" evidence="14">
    <location>
        <position position="296"/>
    </location>
    <ligand>
        <name>S-adenosyl-L-methionine</name>
        <dbReference type="ChEBI" id="CHEBI:59789"/>
    </ligand>
</feature>
<dbReference type="GO" id="GO:0008649">
    <property type="term" value="F:rRNA methyltransferase activity"/>
    <property type="evidence" value="ECO:0007669"/>
    <property type="project" value="InterPro"/>
</dbReference>
<evidence type="ECO:0000256" key="6">
    <source>
        <dbReference type="ARBA" id="ARBA00022552"/>
    </source>
</evidence>
<evidence type="ECO:0000256" key="8">
    <source>
        <dbReference type="ARBA" id="ARBA00022679"/>
    </source>
</evidence>
<dbReference type="InterPro" id="IPR054728">
    <property type="entry name" value="RsmB-like_ferredoxin"/>
</dbReference>
<dbReference type="InterPro" id="IPR035926">
    <property type="entry name" value="NusB-like_sf"/>
</dbReference>
<protein>
    <recommendedName>
        <fullName evidence="4">16S rRNA (cytosine(967)-C(5))-methyltransferase</fullName>
        <ecNumber evidence="4">2.1.1.176</ecNumber>
    </recommendedName>
    <alternativeName>
        <fullName evidence="11">16S rRNA m5C967 methyltransferase</fullName>
    </alternativeName>
    <alternativeName>
        <fullName evidence="12">rRNA (cytosine-C(5)-)-methyltransferase RsmB</fullName>
    </alternativeName>
</protein>
<organism evidence="16 17">
    <name type="scientific">Copranaerobaculum intestinale</name>
    <dbReference type="NCBI Taxonomy" id="2692629"/>
    <lineage>
        <taxon>Bacteria</taxon>
        <taxon>Bacillati</taxon>
        <taxon>Bacillota</taxon>
        <taxon>Erysipelotrichia</taxon>
        <taxon>Erysipelotrichales</taxon>
        <taxon>Erysipelotrichaceae</taxon>
        <taxon>Copranaerobaculum</taxon>
    </lineage>
</organism>
<dbReference type="NCBIfam" id="TIGR00563">
    <property type="entry name" value="rsmB"/>
    <property type="match status" value="1"/>
</dbReference>
<dbReference type="RefSeq" id="WP_160624871.1">
    <property type="nucleotide sequence ID" value="NZ_WUUQ01000002.1"/>
</dbReference>
<comment type="subcellular location">
    <subcellularLocation>
        <location evidence="2">Cytoplasm</location>
    </subcellularLocation>
</comment>
<comment type="caution">
    <text evidence="14">Lacks conserved residue(s) required for the propagation of feature annotation.</text>
</comment>
<comment type="catalytic activity">
    <reaction evidence="13">
        <text>cytidine(967) in 16S rRNA + S-adenosyl-L-methionine = 5-methylcytidine(967) in 16S rRNA + S-adenosyl-L-homocysteine + H(+)</text>
        <dbReference type="Rhea" id="RHEA:42748"/>
        <dbReference type="Rhea" id="RHEA-COMP:10219"/>
        <dbReference type="Rhea" id="RHEA-COMP:10220"/>
        <dbReference type="ChEBI" id="CHEBI:15378"/>
        <dbReference type="ChEBI" id="CHEBI:57856"/>
        <dbReference type="ChEBI" id="CHEBI:59789"/>
        <dbReference type="ChEBI" id="CHEBI:74483"/>
        <dbReference type="ChEBI" id="CHEBI:82748"/>
        <dbReference type="EC" id="2.1.1.176"/>
    </reaction>
</comment>
<dbReference type="InterPro" id="IPR018314">
    <property type="entry name" value="RsmB/NOL1/NOP2-like_CS"/>
</dbReference>
<name>A0A6N8U7V6_9FIRM</name>
<proteinExistence type="inferred from homology"/>
<dbReference type="InterPro" id="IPR004573">
    <property type="entry name" value="rRNA_ssu_MeTfrase_B"/>
</dbReference>
<keyword evidence="8 14" id="KW-0808">Transferase</keyword>
<dbReference type="Pfam" id="PF22458">
    <property type="entry name" value="RsmF-B_ferredox"/>
    <property type="match status" value="1"/>
</dbReference>
<evidence type="ECO:0000259" key="15">
    <source>
        <dbReference type="PROSITE" id="PS51686"/>
    </source>
</evidence>
<keyword evidence="9 14" id="KW-0949">S-adenosyl-L-methionine</keyword>
<keyword evidence="6" id="KW-0698">rRNA processing</keyword>
<evidence type="ECO:0000256" key="14">
    <source>
        <dbReference type="PROSITE-ProRule" id="PRU01023"/>
    </source>
</evidence>
<comment type="function">
    <text evidence="1">Specifically methylates the cytosine at position 967 (m5C967) of 16S rRNA.</text>
</comment>
<reference evidence="16 17" key="1">
    <citation type="submission" date="2019-12" db="EMBL/GenBank/DDBJ databases">
        <authorList>
            <person name="Yang R."/>
        </authorList>
    </citation>
    <scope>NUCLEOTIDE SEQUENCE [LARGE SCALE GENOMIC DNA]</scope>
    <source>
        <strain evidence="16 17">DONG20-135</strain>
    </source>
</reference>
<dbReference type="Gene3D" id="3.40.50.150">
    <property type="entry name" value="Vaccinia Virus protein VP39"/>
    <property type="match status" value="1"/>
</dbReference>
<dbReference type="EMBL" id="WUUQ01000002">
    <property type="protein sequence ID" value="MXQ73414.1"/>
    <property type="molecule type" value="Genomic_DNA"/>
</dbReference>
<dbReference type="Proteomes" id="UP000434036">
    <property type="component" value="Unassembled WGS sequence"/>
</dbReference>
<dbReference type="GO" id="GO:0003723">
    <property type="term" value="F:RNA binding"/>
    <property type="evidence" value="ECO:0007669"/>
    <property type="project" value="UniProtKB-UniRule"/>
</dbReference>
<evidence type="ECO:0000256" key="13">
    <source>
        <dbReference type="ARBA" id="ARBA00047283"/>
    </source>
</evidence>
<dbReference type="GO" id="GO:0006355">
    <property type="term" value="P:regulation of DNA-templated transcription"/>
    <property type="evidence" value="ECO:0007669"/>
    <property type="project" value="InterPro"/>
</dbReference>
<dbReference type="AlphaFoldDB" id="A0A6N8U7V6"/>
<keyword evidence="7 14" id="KW-0489">Methyltransferase</keyword>
<dbReference type="EC" id="2.1.1.176" evidence="4"/>
<comment type="similarity">
    <text evidence="3 14">Belongs to the class I-like SAM-binding methyltransferase superfamily. RsmB/NOP family.</text>
</comment>
<evidence type="ECO:0000313" key="16">
    <source>
        <dbReference type="EMBL" id="MXQ73414.1"/>
    </source>
</evidence>
<evidence type="ECO:0000313" key="17">
    <source>
        <dbReference type="Proteomes" id="UP000434036"/>
    </source>
</evidence>
<dbReference type="Pfam" id="PF01189">
    <property type="entry name" value="Methyltr_RsmB-F"/>
    <property type="match status" value="1"/>
</dbReference>
<dbReference type="PANTHER" id="PTHR22807">
    <property type="entry name" value="NOP2 YEAST -RELATED NOL1/NOP2/FMU SUN DOMAIN-CONTAINING"/>
    <property type="match status" value="1"/>
</dbReference>
<keyword evidence="10 14" id="KW-0694">RNA-binding</keyword>
<reference evidence="16 17" key="2">
    <citation type="submission" date="2020-01" db="EMBL/GenBank/DDBJ databases">
        <title>Clostridiaceae sp. nov. isolated from the gut of human by culturomics.</title>
        <authorList>
            <person name="Chang Y."/>
        </authorList>
    </citation>
    <scope>NUCLEOTIDE SEQUENCE [LARGE SCALE GENOMIC DNA]</scope>
    <source>
        <strain evidence="16 17">DONG20-135</strain>
    </source>
</reference>
<dbReference type="PANTHER" id="PTHR22807:SF53">
    <property type="entry name" value="RIBOSOMAL RNA SMALL SUBUNIT METHYLTRANSFERASE B-RELATED"/>
    <property type="match status" value="1"/>
</dbReference>
<feature type="active site" description="Nucleophile" evidence="14">
    <location>
        <position position="368"/>
    </location>
</feature>
<dbReference type="GO" id="GO:0005737">
    <property type="term" value="C:cytoplasm"/>
    <property type="evidence" value="ECO:0007669"/>
    <property type="project" value="UniProtKB-SubCell"/>
</dbReference>
<dbReference type="Gene3D" id="1.10.940.10">
    <property type="entry name" value="NusB-like"/>
    <property type="match status" value="1"/>
</dbReference>
<dbReference type="Gene3D" id="3.30.70.1170">
    <property type="entry name" value="Sun protein, domain 3"/>
    <property type="match status" value="1"/>
</dbReference>
<dbReference type="InterPro" id="IPR001678">
    <property type="entry name" value="MeTrfase_RsmB-F_NOP2_dom"/>
</dbReference>
<evidence type="ECO:0000256" key="11">
    <source>
        <dbReference type="ARBA" id="ARBA00030399"/>
    </source>
</evidence>
<evidence type="ECO:0000256" key="5">
    <source>
        <dbReference type="ARBA" id="ARBA00022490"/>
    </source>
</evidence>
<dbReference type="InterPro" id="IPR029063">
    <property type="entry name" value="SAM-dependent_MTases_sf"/>
</dbReference>
<dbReference type="InterPro" id="IPR023267">
    <property type="entry name" value="RCMT"/>
</dbReference>
<comment type="caution">
    <text evidence="16">The sequence shown here is derived from an EMBL/GenBank/DDBJ whole genome shotgun (WGS) entry which is preliminary data.</text>
</comment>
<keyword evidence="5" id="KW-0963">Cytoplasm</keyword>
<evidence type="ECO:0000256" key="9">
    <source>
        <dbReference type="ARBA" id="ARBA00022691"/>
    </source>
</evidence>
<accession>A0A6N8U7V6</accession>
<evidence type="ECO:0000256" key="3">
    <source>
        <dbReference type="ARBA" id="ARBA00007494"/>
    </source>
</evidence>
<dbReference type="SUPFAM" id="SSF53335">
    <property type="entry name" value="S-adenosyl-L-methionine-dependent methyltransferases"/>
    <property type="match status" value="1"/>
</dbReference>
<keyword evidence="17" id="KW-1185">Reference proteome</keyword>
<dbReference type="CDD" id="cd02440">
    <property type="entry name" value="AdoMet_MTases"/>
    <property type="match status" value="1"/>
</dbReference>
<evidence type="ECO:0000256" key="4">
    <source>
        <dbReference type="ARBA" id="ARBA00012140"/>
    </source>
</evidence>
<dbReference type="InterPro" id="IPR006027">
    <property type="entry name" value="NusB_RsmB_TIM44"/>
</dbReference>
<dbReference type="PRINTS" id="PR02008">
    <property type="entry name" value="RCMTFAMILY"/>
</dbReference>
<feature type="domain" description="SAM-dependent MTase RsmB/NOP-type" evidence="15">
    <location>
        <begin position="144"/>
        <end position="415"/>
    </location>
</feature>
<feature type="binding site" evidence="14">
    <location>
        <position position="315"/>
    </location>
    <ligand>
        <name>S-adenosyl-L-methionine</name>
        <dbReference type="ChEBI" id="CHEBI:59789"/>
    </ligand>
</feature>
<evidence type="ECO:0000256" key="12">
    <source>
        <dbReference type="ARBA" id="ARBA00031088"/>
    </source>
</evidence>
<evidence type="ECO:0000256" key="2">
    <source>
        <dbReference type="ARBA" id="ARBA00004496"/>
    </source>
</evidence>
<dbReference type="Pfam" id="PF01029">
    <property type="entry name" value="NusB"/>
    <property type="match status" value="1"/>
</dbReference>
<dbReference type="PROSITE" id="PS01153">
    <property type="entry name" value="NOL1_NOP2_SUN"/>
    <property type="match status" value="1"/>
</dbReference>
<gene>
    <name evidence="16" type="primary">rsmB</name>
    <name evidence="16" type="ORF">GSF08_05655</name>
</gene>
<dbReference type="InterPro" id="IPR049560">
    <property type="entry name" value="MeTrfase_RsmB-F_NOP2_cat"/>
</dbReference>
<evidence type="ECO:0000256" key="1">
    <source>
        <dbReference type="ARBA" id="ARBA00002724"/>
    </source>
</evidence>
<feature type="binding site" evidence="14">
    <location>
        <position position="269"/>
    </location>
    <ligand>
        <name>S-adenosyl-L-methionine</name>
        <dbReference type="ChEBI" id="CHEBI:59789"/>
    </ligand>
</feature>
<dbReference type="PROSITE" id="PS51686">
    <property type="entry name" value="SAM_MT_RSMB_NOP"/>
    <property type="match status" value="1"/>
</dbReference>
<sequence>MSERKKAWECLIQIIKDGRYSNLVLRHELDNMNMGNKALITQIVYGTLQNYRLVRYQWEADVKHLPIEEIAILLDMSVYQLLYMKQADYAVLDEAVQLSKQIKGAKFSPLVNAVLRKVQKRRERPLPEDAWKRLGIVTSHPDWLISMWKAQYGEAACRAICEHDQKTSPQAVRVNRLKITEDAFLKQFPNFEKHPKLTQVLLAKKGAMLDREAFEAGLYSIQNASSQLIVPLLDPQPRDHILDICAAPGTKTCQIAEWMRDQGSITACDLHEHRVKLIEEGIQRLGITCVKTKCCDSTHADTLFEKAEFDRILVDAPCTGYGTLQGKSDIRLRMKSEDMDEIITIQKNILDACSKLLKERGTLVYSTCTLNKKENEKQIESFLKRHEHYELIEMRTIFPDEYDSDGFFMAKLTKH</sequence>
<dbReference type="SUPFAM" id="SSF48013">
    <property type="entry name" value="NusB-like"/>
    <property type="match status" value="1"/>
</dbReference>
<dbReference type="FunFam" id="3.40.50.150:FF:000022">
    <property type="entry name" value="Ribosomal RNA small subunit methyltransferase B"/>
    <property type="match status" value="1"/>
</dbReference>
<evidence type="ECO:0000256" key="7">
    <source>
        <dbReference type="ARBA" id="ARBA00022603"/>
    </source>
</evidence>
<evidence type="ECO:0000256" key="10">
    <source>
        <dbReference type="ARBA" id="ARBA00022884"/>
    </source>
</evidence>
<dbReference type="NCBIfam" id="NF011494">
    <property type="entry name" value="PRK14902.1"/>
    <property type="match status" value="1"/>
</dbReference>